<dbReference type="AlphaFoldDB" id="A0A6I4VSM8"/>
<gene>
    <name evidence="1" type="ORF">GSM42_05645</name>
</gene>
<reference evidence="1 2" key="1">
    <citation type="submission" date="2019-12" db="EMBL/GenBank/DDBJ databases">
        <title>Whole-genome analyses of novel actinobacteria.</title>
        <authorList>
            <person name="Sahin N."/>
            <person name="Saygin H."/>
        </authorList>
    </citation>
    <scope>NUCLEOTIDE SEQUENCE [LARGE SCALE GENOMIC DNA]</scope>
    <source>
        <strain evidence="1 2">KC615</strain>
    </source>
</reference>
<organism evidence="1 2">
    <name type="scientific">Shimazuella alba</name>
    <dbReference type="NCBI Taxonomy" id="2690964"/>
    <lineage>
        <taxon>Bacteria</taxon>
        <taxon>Bacillati</taxon>
        <taxon>Bacillota</taxon>
        <taxon>Bacilli</taxon>
        <taxon>Bacillales</taxon>
        <taxon>Thermoactinomycetaceae</taxon>
        <taxon>Shimazuella</taxon>
    </lineage>
</organism>
<comment type="caution">
    <text evidence="1">The sequence shown here is derived from an EMBL/GenBank/DDBJ whole genome shotgun (WGS) entry which is preliminary data.</text>
</comment>
<name>A0A6I4VSM8_9BACL</name>
<evidence type="ECO:0000313" key="1">
    <source>
        <dbReference type="EMBL" id="MXQ53225.1"/>
    </source>
</evidence>
<dbReference type="EMBL" id="WUUL01000003">
    <property type="protein sequence ID" value="MXQ53225.1"/>
    <property type="molecule type" value="Genomic_DNA"/>
</dbReference>
<sequence>MEIGCRIKNVSGTGRASGVVESKATSTIEKKGKVVVNSRKISLTFSPRNKTGSLTFTATVSLSGTTEMDKPTFPRSSNLNKFTYTFNENGVRGELTVLIFHDGGITCYLEASK</sequence>
<keyword evidence="2" id="KW-1185">Reference proteome</keyword>
<accession>A0A6I4VSM8</accession>
<protein>
    <submittedName>
        <fullName evidence="1">Uncharacterized protein</fullName>
    </submittedName>
</protein>
<evidence type="ECO:0000313" key="2">
    <source>
        <dbReference type="Proteomes" id="UP000430692"/>
    </source>
</evidence>
<dbReference type="Proteomes" id="UP000430692">
    <property type="component" value="Unassembled WGS sequence"/>
</dbReference>
<dbReference type="RefSeq" id="WP_160800585.1">
    <property type="nucleotide sequence ID" value="NZ_WUUL01000003.1"/>
</dbReference>
<proteinExistence type="predicted"/>